<evidence type="ECO:0000256" key="11">
    <source>
        <dbReference type="HAMAP-Rule" id="MF_03154"/>
    </source>
</evidence>
<evidence type="ECO:0000256" key="2">
    <source>
        <dbReference type="ARBA" id="ARBA00022490"/>
    </source>
</evidence>
<dbReference type="SUPFAM" id="SSF53639">
    <property type="entry name" value="AraD/HMP-PK domain-like"/>
    <property type="match status" value="1"/>
</dbReference>
<dbReference type="GO" id="GO:0010308">
    <property type="term" value="F:acireductone dioxygenase (Ni2+-requiring) activity"/>
    <property type="evidence" value="ECO:0007669"/>
    <property type="project" value="UniProtKB-UniRule"/>
</dbReference>
<comment type="cofactor">
    <cofactor evidence="11">
        <name>Fe(2+)</name>
        <dbReference type="ChEBI" id="CHEBI:29033"/>
    </cofactor>
    <cofactor evidence="11">
        <name>Ni(2+)</name>
        <dbReference type="ChEBI" id="CHEBI:49786"/>
    </cofactor>
    <text evidence="11">Binds either 1 Fe or Ni cation per monomer. Iron-binding promotes an acireductone dioxygenase reaction producing 2-keto-4-methylthiobutyrate, while nickel-binding promotes an acireductone dioxygenase reaction producing 3-(methylsulfanyl)propanoate.</text>
</comment>
<reference evidence="13" key="1">
    <citation type="submission" date="2021-02" db="EMBL/GenBank/DDBJ databases">
        <authorList>
            <person name="Dougan E. K."/>
            <person name="Rhodes N."/>
            <person name="Thang M."/>
            <person name="Chan C."/>
        </authorList>
    </citation>
    <scope>NUCLEOTIDE SEQUENCE</scope>
</reference>
<dbReference type="HAMAP" id="MF_03154">
    <property type="entry name" value="Salvage_MtnD_euk"/>
    <property type="match status" value="1"/>
</dbReference>
<dbReference type="InterPro" id="IPR036409">
    <property type="entry name" value="Aldolase_II/adducin_N_sf"/>
</dbReference>
<gene>
    <name evidence="13" type="ORF">PGLA1383_LOCUS42327</name>
</gene>
<evidence type="ECO:0000256" key="1">
    <source>
        <dbReference type="ARBA" id="ARBA00000428"/>
    </source>
</evidence>
<dbReference type="Pfam" id="PF03079">
    <property type="entry name" value="ARD"/>
    <property type="match status" value="1"/>
</dbReference>
<evidence type="ECO:0000313" key="14">
    <source>
        <dbReference type="Proteomes" id="UP000654075"/>
    </source>
</evidence>
<evidence type="ECO:0000256" key="3">
    <source>
        <dbReference type="ARBA" id="ARBA00022596"/>
    </source>
</evidence>
<dbReference type="EC" id="1.13.11.54" evidence="11"/>
<comment type="caution">
    <text evidence="13">The sequence shown here is derived from an EMBL/GenBank/DDBJ whole genome shotgun (WGS) entry which is preliminary data.</text>
</comment>
<name>A0A813GR53_POLGL</name>
<comment type="pathway">
    <text evidence="11">Amino-acid biosynthesis; L-methionine biosynthesis via salvage pathway; L-methionine from S-methyl-5-thio-alpha-D-ribose 1-phosphate: step 5/6.</text>
</comment>
<keyword evidence="7 11" id="KW-0560">Oxidoreductase</keyword>
<dbReference type="Gene3D" id="3.40.225.10">
    <property type="entry name" value="Class II aldolase/adducin N-terminal domain"/>
    <property type="match status" value="1"/>
</dbReference>
<dbReference type="Pfam" id="PF00596">
    <property type="entry name" value="Aldolase_II"/>
    <property type="match status" value="1"/>
</dbReference>
<dbReference type="InterPro" id="IPR014710">
    <property type="entry name" value="RmlC-like_jellyroll"/>
</dbReference>
<evidence type="ECO:0000256" key="7">
    <source>
        <dbReference type="ARBA" id="ARBA00023002"/>
    </source>
</evidence>
<feature type="binding site" evidence="11">
    <location>
        <position position="102"/>
    </location>
    <ligand>
        <name>Fe(2+)</name>
        <dbReference type="ChEBI" id="CHEBI:29033"/>
        <note>for iron-dependent acireductone dioxygenase activity</note>
    </ligand>
</feature>
<dbReference type="GO" id="GO:0010309">
    <property type="term" value="F:acireductone dioxygenase [iron(II)-requiring] activity"/>
    <property type="evidence" value="ECO:0007669"/>
    <property type="project" value="UniProtKB-UniRule"/>
</dbReference>
<keyword evidence="2 11" id="KW-0963">Cytoplasm</keyword>
<evidence type="ECO:0000259" key="12">
    <source>
        <dbReference type="Pfam" id="PF00596"/>
    </source>
</evidence>
<dbReference type="PANTHER" id="PTHR23418">
    <property type="entry name" value="ACIREDUCTONE DIOXYGENASE"/>
    <property type="match status" value="1"/>
</dbReference>
<dbReference type="InterPro" id="IPR004313">
    <property type="entry name" value="ARD"/>
</dbReference>
<keyword evidence="5 11" id="KW-0479">Metal-binding</keyword>
<dbReference type="Proteomes" id="UP000654075">
    <property type="component" value="Unassembled WGS sequence"/>
</dbReference>
<dbReference type="EC" id="1.13.11.53" evidence="11"/>
<evidence type="ECO:0000256" key="10">
    <source>
        <dbReference type="ARBA" id="ARBA00023242"/>
    </source>
</evidence>
<dbReference type="GO" id="GO:0005506">
    <property type="term" value="F:iron ion binding"/>
    <property type="evidence" value="ECO:0007669"/>
    <property type="project" value="UniProtKB-UniRule"/>
</dbReference>
<keyword evidence="14" id="KW-1185">Reference proteome</keyword>
<dbReference type="CDD" id="cd02232">
    <property type="entry name" value="cupin_ARD"/>
    <property type="match status" value="1"/>
</dbReference>
<dbReference type="InterPro" id="IPR027496">
    <property type="entry name" value="ARD_euk"/>
</dbReference>
<keyword evidence="8 11" id="KW-0408">Iron</keyword>
<evidence type="ECO:0000256" key="9">
    <source>
        <dbReference type="ARBA" id="ARBA00023167"/>
    </source>
</evidence>
<dbReference type="GO" id="GO:0005737">
    <property type="term" value="C:cytoplasm"/>
    <property type="evidence" value="ECO:0007669"/>
    <property type="project" value="UniProtKB-SubCell"/>
</dbReference>
<comment type="function">
    <text evidence="11">Catalyzes 2 different reactions between oxygen and the acireductone 1,2-dihydroxy-3-keto-5-methylthiopentene (DHK-MTPene) depending upon the metal bound in the active site. Fe-containing acireductone dioxygenase (Fe-ARD) produces formate and 2-keto-4-methylthiobutyrate (KMTB), the alpha-ketoacid precursor of methionine in the methionine recycle pathway. Ni-containing acireductone dioxygenase (Ni-ARD) produces methylthiopropionate, carbon monoxide and formate, and does not lie on the methionine recycle pathway.</text>
</comment>
<dbReference type="InterPro" id="IPR001303">
    <property type="entry name" value="Aldolase_II/adducin_N"/>
</dbReference>
<dbReference type="InterPro" id="IPR011051">
    <property type="entry name" value="RmlC_Cupin_sf"/>
</dbReference>
<dbReference type="UniPathway" id="UPA00904">
    <property type="reaction ID" value="UER00878"/>
</dbReference>
<feature type="binding site" evidence="11">
    <location>
        <position position="108"/>
    </location>
    <ligand>
        <name>Fe(2+)</name>
        <dbReference type="ChEBI" id="CHEBI:29033"/>
        <note>for iron-dependent acireductone dioxygenase activity</note>
    </ligand>
</feature>
<sequence>MATLEAWYMAVEVKDQTAENRLCPNQPVTKEEIADLGVLSWHVPPTGEYPAKAVPWNPSDIPDPVLAAVRTKRGYNYADIITCSEECLPDYHNKLKDFFKEHIHSDEEVRYIIKGSGYFDVRDRADRWIRIKLDAGDLIVLPEGIYHRFTMDSRNFTQAMRLFKGEPVWTPINRPADENLSRQRYLERFSALEEEKLLRETLAGSLRCWYQQGWCLGSSGSMAALLGPECNRNAPMLVTPSGVPKEQLAPEDLFLQSILGNELLKARRVIRQYVGQSLVQECLAALLNSMPGRPELKVSDSGPPGAKKGQTLRLFAAVFKERPDVRAICHIHSVDPPPPAGRWLSFHSWSVHIGALYCALPSLE</sequence>
<dbReference type="EMBL" id="CAJNNV010028641">
    <property type="protein sequence ID" value="CAE8625322.1"/>
    <property type="molecule type" value="Genomic_DNA"/>
</dbReference>
<evidence type="ECO:0000313" key="13">
    <source>
        <dbReference type="EMBL" id="CAE8625322.1"/>
    </source>
</evidence>
<keyword evidence="9 11" id="KW-0486">Methionine biosynthesis</keyword>
<feature type="binding site" evidence="11">
    <location>
        <position position="108"/>
    </location>
    <ligand>
        <name>Ni(2+)</name>
        <dbReference type="ChEBI" id="CHEBI:49786"/>
        <note>for nickel-dependent acireductone dioxygenase activity</note>
    </ligand>
</feature>
<comment type="catalytic activity">
    <reaction evidence="11">
        <text>1,2-dihydroxy-5-(methylsulfanyl)pent-1-en-3-one + O2 = 3-(methylsulfanyl)propanoate + CO + formate + 2 H(+)</text>
        <dbReference type="Rhea" id="RHEA:14161"/>
        <dbReference type="ChEBI" id="CHEBI:15378"/>
        <dbReference type="ChEBI" id="CHEBI:15379"/>
        <dbReference type="ChEBI" id="CHEBI:15740"/>
        <dbReference type="ChEBI" id="CHEBI:17245"/>
        <dbReference type="ChEBI" id="CHEBI:49016"/>
        <dbReference type="ChEBI" id="CHEBI:49252"/>
        <dbReference type="EC" id="1.13.11.53"/>
    </reaction>
</comment>
<feature type="binding site" evidence="11">
    <location>
        <position position="147"/>
    </location>
    <ligand>
        <name>Fe(2+)</name>
        <dbReference type="ChEBI" id="CHEBI:29033"/>
        <note>for iron-dependent acireductone dioxygenase activity</note>
    </ligand>
</feature>
<organism evidence="13 14">
    <name type="scientific">Polarella glacialis</name>
    <name type="common">Dinoflagellate</name>
    <dbReference type="NCBI Taxonomy" id="89957"/>
    <lineage>
        <taxon>Eukaryota</taxon>
        <taxon>Sar</taxon>
        <taxon>Alveolata</taxon>
        <taxon>Dinophyceae</taxon>
        <taxon>Suessiales</taxon>
        <taxon>Suessiaceae</taxon>
        <taxon>Polarella</taxon>
    </lineage>
</organism>
<keyword evidence="4 11" id="KW-0028">Amino-acid biosynthesis</keyword>
<dbReference type="Gene3D" id="2.60.120.10">
    <property type="entry name" value="Jelly Rolls"/>
    <property type="match status" value="1"/>
</dbReference>
<comment type="subcellular location">
    <subcellularLocation>
        <location evidence="11">Cytoplasm</location>
    </subcellularLocation>
    <subcellularLocation>
        <location evidence="11">Nucleus</location>
    </subcellularLocation>
</comment>
<proteinExistence type="inferred from homology"/>
<keyword evidence="3 11" id="KW-0533">Nickel</keyword>
<evidence type="ECO:0000256" key="6">
    <source>
        <dbReference type="ARBA" id="ARBA00022964"/>
    </source>
</evidence>
<keyword evidence="6 11" id="KW-0223">Dioxygenase</keyword>
<feature type="binding site" evidence="11">
    <location>
        <position position="104"/>
    </location>
    <ligand>
        <name>Ni(2+)</name>
        <dbReference type="ChEBI" id="CHEBI:49786"/>
        <note>for nickel-dependent acireductone dioxygenase activity</note>
    </ligand>
</feature>
<feature type="domain" description="Class II aldolase/adducin N-terminal" evidence="12">
    <location>
        <begin position="203"/>
        <end position="334"/>
    </location>
</feature>
<dbReference type="FunFam" id="2.60.120.10:FF:000099">
    <property type="entry name" value="1,2-dihydroxy-3-keto-5-methylthiopentene dioxygenase"/>
    <property type="match status" value="1"/>
</dbReference>
<accession>A0A813GR53</accession>
<comment type="similarity">
    <text evidence="11">Belongs to the acireductone dioxygenase (ARD) family.</text>
</comment>
<dbReference type="OrthoDB" id="441572at2759"/>
<evidence type="ECO:0000256" key="4">
    <source>
        <dbReference type="ARBA" id="ARBA00022605"/>
    </source>
</evidence>
<dbReference type="AlphaFoldDB" id="A0A813GR53"/>
<evidence type="ECO:0000256" key="5">
    <source>
        <dbReference type="ARBA" id="ARBA00022723"/>
    </source>
</evidence>
<dbReference type="GO" id="GO:0005634">
    <property type="term" value="C:nucleus"/>
    <property type="evidence" value="ECO:0007669"/>
    <property type="project" value="UniProtKB-SubCell"/>
</dbReference>
<dbReference type="SUPFAM" id="SSF51182">
    <property type="entry name" value="RmlC-like cupins"/>
    <property type="match status" value="1"/>
</dbReference>
<evidence type="ECO:0000256" key="8">
    <source>
        <dbReference type="ARBA" id="ARBA00023004"/>
    </source>
</evidence>
<feature type="binding site" evidence="11">
    <location>
        <position position="104"/>
    </location>
    <ligand>
        <name>Fe(2+)</name>
        <dbReference type="ChEBI" id="CHEBI:29033"/>
        <note>for iron-dependent acireductone dioxygenase activity</note>
    </ligand>
</feature>
<dbReference type="PANTHER" id="PTHR23418:SF0">
    <property type="entry name" value="ACIREDUCTONE DIOXYGENASE"/>
    <property type="match status" value="1"/>
</dbReference>
<feature type="binding site" evidence="11">
    <location>
        <position position="147"/>
    </location>
    <ligand>
        <name>Ni(2+)</name>
        <dbReference type="ChEBI" id="CHEBI:49786"/>
        <note>for nickel-dependent acireductone dioxygenase activity</note>
    </ligand>
</feature>
<dbReference type="GO" id="GO:0019509">
    <property type="term" value="P:L-methionine salvage from methylthioadenosine"/>
    <property type="evidence" value="ECO:0007669"/>
    <property type="project" value="UniProtKB-UniRule"/>
</dbReference>
<dbReference type="GO" id="GO:0016151">
    <property type="term" value="F:nickel cation binding"/>
    <property type="evidence" value="ECO:0007669"/>
    <property type="project" value="UniProtKB-UniRule"/>
</dbReference>
<comment type="catalytic activity">
    <reaction evidence="1 11">
        <text>1,2-dihydroxy-5-(methylsulfanyl)pent-1-en-3-one + O2 = 4-methylsulfanyl-2-oxobutanoate + formate + 2 H(+)</text>
        <dbReference type="Rhea" id="RHEA:24504"/>
        <dbReference type="ChEBI" id="CHEBI:15378"/>
        <dbReference type="ChEBI" id="CHEBI:15379"/>
        <dbReference type="ChEBI" id="CHEBI:15740"/>
        <dbReference type="ChEBI" id="CHEBI:16723"/>
        <dbReference type="ChEBI" id="CHEBI:49252"/>
        <dbReference type="EC" id="1.13.11.54"/>
    </reaction>
</comment>
<keyword evidence="10 11" id="KW-0539">Nucleus</keyword>
<protein>
    <recommendedName>
        <fullName evidence="11">Acireductone dioxygenase</fullName>
    </recommendedName>
    <alternativeName>
        <fullName evidence="11">Acireductone dioxygenase (Fe(2+)-requiring)</fullName>
        <shortName evidence="11">ARD'</shortName>
        <shortName evidence="11">Fe-ARD</shortName>
        <ecNumber evidence="11">1.13.11.54</ecNumber>
    </alternativeName>
    <alternativeName>
        <fullName evidence="11">Acireductone dioxygenase (Ni(2+)-requiring)</fullName>
        <shortName evidence="11">ARD</shortName>
        <shortName evidence="11">Ni-ARD</shortName>
        <ecNumber evidence="11">1.13.11.53</ecNumber>
    </alternativeName>
</protein>
<feature type="binding site" evidence="11">
    <location>
        <position position="102"/>
    </location>
    <ligand>
        <name>Ni(2+)</name>
        <dbReference type="ChEBI" id="CHEBI:49786"/>
        <note>for nickel-dependent acireductone dioxygenase activity</note>
    </ligand>
</feature>